<comment type="caution">
    <text evidence="1">The sequence shown here is derived from an EMBL/GenBank/DDBJ whole genome shotgun (WGS) entry which is preliminary data.</text>
</comment>
<protein>
    <submittedName>
        <fullName evidence="1">Uncharacterized protein</fullName>
    </submittedName>
</protein>
<organism evidence="1 2">
    <name type="scientific">Candidatus Danuiimicrobium aquiferis</name>
    <dbReference type="NCBI Taxonomy" id="1801832"/>
    <lineage>
        <taxon>Bacteria</taxon>
        <taxon>Pseudomonadati</taxon>
        <taxon>Candidatus Omnitrophota</taxon>
        <taxon>Candidatus Danuiimicrobium</taxon>
    </lineage>
</organism>
<proteinExistence type="predicted"/>
<name>A0A1G1KXY9_9BACT</name>
<sequence length="93" mass="9759">MKIDRIAKRFGSPLRMTIVSVPADQDRIQSIAESFVSLAGSVLKRSVGIVDLCKGDFSNDAREVDGGGAIEVLPPAVVGSLVAFGAASTIERK</sequence>
<evidence type="ECO:0000313" key="2">
    <source>
        <dbReference type="Proteomes" id="UP000178187"/>
    </source>
</evidence>
<reference evidence="1 2" key="1">
    <citation type="journal article" date="2016" name="Nat. Commun.">
        <title>Thousands of microbial genomes shed light on interconnected biogeochemical processes in an aquifer system.</title>
        <authorList>
            <person name="Anantharaman K."/>
            <person name="Brown C.T."/>
            <person name="Hug L.A."/>
            <person name="Sharon I."/>
            <person name="Castelle C.J."/>
            <person name="Probst A.J."/>
            <person name="Thomas B.C."/>
            <person name="Singh A."/>
            <person name="Wilkins M.J."/>
            <person name="Karaoz U."/>
            <person name="Brodie E.L."/>
            <person name="Williams K.H."/>
            <person name="Hubbard S.S."/>
            <person name="Banfield J.F."/>
        </authorList>
    </citation>
    <scope>NUCLEOTIDE SEQUENCE [LARGE SCALE GENOMIC DNA]</scope>
</reference>
<dbReference type="Proteomes" id="UP000178187">
    <property type="component" value="Unassembled WGS sequence"/>
</dbReference>
<dbReference type="AlphaFoldDB" id="A0A1G1KXY9"/>
<accession>A0A1G1KXY9</accession>
<dbReference type="EMBL" id="MHFR01000039">
    <property type="protein sequence ID" value="OGW97774.1"/>
    <property type="molecule type" value="Genomic_DNA"/>
</dbReference>
<gene>
    <name evidence="1" type="ORF">A3G33_08150</name>
</gene>
<evidence type="ECO:0000313" key="1">
    <source>
        <dbReference type="EMBL" id="OGW97774.1"/>
    </source>
</evidence>